<dbReference type="InterPro" id="IPR050317">
    <property type="entry name" value="Plant_Fungal_Acyltransferase"/>
</dbReference>
<comment type="caution">
    <text evidence="2">The sequence shown here is derived from an EMBL/GenBank/DDBJ whole genome shotgun (WGS) entry which is preliminary data.</text>
</comment>
<dbReference type="GO" id="GO:0016747">
    <property type="term" value="F:acyltransferase activity, transferring groups other than amino-acyl groups"/>
    <property type="evidence" value="ECO:0007669"/>
    <property type="project" value="TreeGrafter"/>
</dbReference>
<dbReference type="PANTHER" id="PTHR31642:SF217">
    <property type="entry name" value="OMEGA-HYDROXYPALMITATE O-FERULOYL TRANSFERASE-LIKE ISOFORM X1"/>
    <property type="match status" value="1"/>
</dbReference>
<reference evidence="2 3" key="1">
    <citation type="submission" date="2024-01" db="EMBL/GenBank/DDBJ databases">
        <title>The genomes of 5 underutilized Papilionoideae crops provide insights into root nodulation and disease resistance.</title>
        <authorList>
            <person name="Yuan L."/>
        </authorList>
    </citation>
    <scope>NUCLEOTIDE SEQUENCE [LARGE SCALE GENOMIC DNA]</scope>
    <source>
        <strain evidence="2">LY-2023</strain>
        <tissue evidence="2">Leaf</tissue>
    </source>
</reference>
<proteinExistence type="inferred from homology"/>
<dbReference type="InterPro" id="IPR023213">
    <property type="entry name" value="CAT-like_dom_sf"/>
</dbReference>
<evidence type="ECO:0008006" key="4">
    <source>
        <dbReference type="Google" id="ProtNLM"/>
    </source>
</evidence>
<gene>
    <name evidence="2" type="ORF">RJT34_16000</name>
</gene>
<name>A0AAN9J9E8_CLITE</name>
<dbReference type="AlphaFoldDB" id="A0AAN9J9E8"/>
<accession>A0AAN9J9E8</accession>
<evidence type="ECO:0000313" key="2">
    <source>
        <dbReference type="EMBL" id="KAK7293139.1"/>
    </source>
</evidence>
<dbReference type="EMBL" id="JAYKXN010000004">
    <property type="protein sequence ID" value="KAK7293139.1"/>
    <property type="molecule type" value="Genomic_DNA"/>
</dbReference>
<dbReference type="Pfam" id="PF02458">
    <property type="entry name" value="Transferase"/>
    <property type="match status" value="1"/>
</dbReference>
<dbReference type="PANTHER" id="PTHR31642">
    <property type="entry name" value="TRICHOTHECENE 3-O-ACETYLTRANSFERASE"/>
    <property type="match status" value="1"/>
</dbReference>
<evidence type="ECO:0000256" key="1">
    <source>
        <dbReference type="ARBA" id="ARBA00009861"/>
    </source>
</evidence>
<dbReference type="Proteomes" id="UP001359559">
    <property type="component" value="Unassembled WGS sequence"/>
</dbReference>
<comment type="similarity">
    <text evidence="1">Belongs to the plant acyltransferase family.</text>
</comment>
<protein>
    <recommendedName>
        <fullName evidence="4">Omega-hydroxypalmitate O-feruloyl transferase</fullName>
    </recommendedName>
</protein>
<sequence length="442" mass="49455">MGRIKLVEKVVIAPEQSTPYKRIFLSNIDLSLVVYQDSASFFDPPSNQMSFKEICSKLYSAVGKMLVHYDFMAGRLMPSLEEDHRFEIECNGAGFVVAAARTDRKLSEFGVISAPNSELRELVVFLIEEGEKETDLNGKPLASLQLTQFGCGSLALASHYNHCTLDGIAVRDFEVNLAALTRGDDLIIIPNAGRTLLRARNPPKINHPHFEYSKSTDIQTLFTVRGTSGTNVRQSVEKNQIHVLHLSPQKVASFKKKALKDTNLKNTTTFQVVAAKIWKARSIATKMPEDRVSTMLFPVDVRKRVVPELPDGFAGNALVPGFARATVRELKELEDACHIRKVQEGVERLDDEYIKSGIDWLEVNRGAPCTSREDCFSLVAWWRLGLEEQLFAWGRLKCATPLEVKPGLVMLLPGTQDQGGLSICLDLPQDQMQEFCRIMLET</sequence>
<organism evidence="2 3">
    <name type="scientific">Clitoria ternatea</name>
    <name type="common">Butterfly pea</name>
    <dbReference type="NCBI Taxonomy" id="43366"/>
    <lineage>
        <taxon>Eukaryota</taxon>
        <taxon>Viridiplantae</taxon>
        <taxon>Streptophyta</taxon>
        <taxon>Embryophyta</taxon>
        <taxon>Tracheophyta</taxon>
        <taxon>Spermatophyta</taxon>
        <taxon>Magnoliopsida</taxon>
        <taxon>eudicotyledons</taxon>
        <taxon>Gunneridae</taxon>
        <taxon>Pentapetalae</taxon>
        <taxon>rosids</taxon>
        <taxon>fabids</taxon>
        <taxon>Fabales</taxon>
        <taxon>Fabaceae</taxon>
        <taxon>Papilionoideae</taxon>
        <taxon>50 kb inversion clade</taxon>
        <taxon>NPAAA clade</taxon>
        <taxon>indigoferoid/millettioid clade</taxon>
        <taxon>Phaseoleae</taxon>
        <taxon>Clitoria</taxon>
    </lineage>
</organism>
<keyword evidence="3" id="KW-1185">Reference proteome</keyword>
<dbReference type="Gene3D" id="3.30.559.10">
    <property type="entry name" value="Chloramphenicol acetyltransferase-like domain"/>
    <property type="match status" value="2"/>
</dbReference>
<evidence type="ECO:0000313" key="3">
    <source>
        <dbReference type="Proteomes" id="UP001359559"/>
    </source>
</evidence>